<dbReference type="InterPro" id="IPR050471">
    <property type="entry name" value="AB_hydrolase"/>
</dbReference>
<reference evidence="2 3" key="1">
    <citation type="journal article" date="2010" name="Proc. Natl. Acad. Sci. U.S.A.">
        <title>Insights into evolution of multicellular fungi from the assembled chromosomes of the mushroom Coprinopsis cinerea (Coprinus cinereus).</title>
        <authorList>
            <person name="Stajich J.E."/>
            <person name="Wilke S.K."/>
            <person name="Ahren D."/>
            <person name="Au C.H."/>
            <person name="Birren B.W."/>
            <person name="Borodovsky M."/>
            <person name="Burns C."/>
            <person name="Canback B."/>
            <person name="Casselton L.A."/>
            <person name="Cheng C.K."/>
            <person name="Deng J."/>
            <person name="Dietrich F.S."/>
            <person name="Fargo D.C."/>
            <person name="Farman M.L."/>
            <person name="Gathman A.C."/>
            <person name="Goldberg J."/>
            <person name="Guigo R."/>
            <person name="Hoegger P.J."/>
            <person name="Hooker J.B."/>
            <person name="Huggins A."/>
            <person name="James T.Y."/>
            <person name="Kamada T."/>
            <person name="Kilaru S."/>
            <person name="Kodira C."/>
            <person name="Kues U."/>
            <person name="Kupfer D."/>
            <person name="Kwan H.S."/>
            <person name="Lomsadze A."/>
            <person name="Li W."/>
            <person name="Lilly W.W."/>
            <person name="Ma L.J."/>
            <person name="Mackey A.J."/>
            <person name="Manning G."/>
            <person name="Martin F."/>
            <person name="Muraguchi H."/>
            <person name="Natvig D.O."/>
            <person name="Palmerini H."/>
            <person name="Ramesh M.A."/>
            <person name="Rehmeyer C.J."/>
            <person name="Roe B.A."/>
            <person name="Shenoy N."/>
            <person name="Stanke M."/>
            <person name="Ter-Hovhannisyan V."/>
            <person name="Tunlid A."/>
            <person name="Velagapudi R."/>
            <person name="Vision T.J."/>
            <person name="Zeng Q."/>
            <person name="Zolan M.E."/>
            <person name="Pukkila P.J."/>
        </authorList>
    </citation>
    <scope>NUCLEOTIDE SEQUENCE [LARGE SCALE GENOMIC DNA]</scope>
    <source>
        <strain evidence="3">Okayama-7 / 130 / ATCC MYA-4618 / FGSC 9003</strain>
    </source>
</reference>
<dbReference type="HOGENOM" id="CLU_020336_20_1_1"/>
<dbReference type="PANTHER" id="PTHR43433:SF5">
    <property type="entry name" value="AB HYDROLASE-1 DOMAIN-CONTAINING PROTEIN"/>
    <property type="match status" value="1"/>
</dbReference>
<dbReference type="InterPro" id="IPR029058">
    <property type="entry name" value="AB_hydrolase_fold"/>
</dbReference>
<evidence type="ECO:0000313" key="3">
    <source>
        <dbReference type="Proteomes" id="UP000001861"/>
    </source>
</evidence>
<feature type="domain" description="AB hydrolase-1" evidence="1">
    <location>
        <begin position="42"/>
        <end position="119"/>
    </location>
</feature>
<dbReference type="EMBL" id="AACS02000005">
    <property type="protein sequence ID" value="EAU82478.2"/>
    <property type="molecule type" value="Genomic_DNA"/>
</dbReference>
<gene>
    <name evidence="2" type="ORF">CC1G_08229</name>
</gene>
<keyword evidence="3" id="KW-1185">Reference proteome</keyword>
<dbReference type="OMA" id="ACKMAAM"/>
<accession>A8P7H7</accession>
<dbReference type="eggNOG" id="KOG4178">
    <property type="taxonomic scope" value="Eukaryota"/>
</dbReference>
<dbReference type="GeneID" id="6015974"/>
<dbReference type="PANTHER" id="PTHR43433">
    <property type="entry name" value="HYDROLASE, ALPHA/BETA FOLD FAMILY PROTEIN"/>
    <property type="match status" value="1"/>
</dbReference>
<name>A8P7H7_COPC7</name>
<organism evidence="2 3">
    <name type="scientific">Coprinopsis cinerea (strain Okayama-7 / 130 / ATCC MYA-4618 / FGSC 9003)</name>
    <name type="common">Inky cap fungus</name>
    <name type="synonym">Hormographiella aspergillata</name>
    <dbReference type="NCBI Taxonomy" id="240176"/>
    <lineage>
        <taxon>Eukaryota</taxon>
        <taxon>Fungi</taxon>
        <taxon>Dikarya</taxon>
        <taxon>Basidiomycota</taxon>
        <taxon>Agaricomycotina</taxon>
        <taxon>Agaricomycetes</taxon>
        <taxon>Agaricomycetidae</taxon>
        <taxon>Agaricales</taxon>
        <taxon>Agaricineae</taxon>
        <taxon>Psathyrellaceae</taxon>
        <taxon>Coprinopsis</taxon>
    </lineage>
</organism>
<dbReference type="VEuPathDB" id="FungiDB:CC1G_08229"/>
<dbReference type="Gene3D" id="3.40.50.1820">
    <property type="entry name" value="alpha/beta hydrolase"/>
    <property type="match status" value="1"/>
</dbReference>
<dbReference type="OrthoDB" id="19657at2759"/>
<dbReference type="KEGG" id="cci:CC1G_08229"/>
<evidence type="ECO:0000259" key="1">
    <source>
        <dbReference type="Pfam" id="PF00561"/>
    </source>
</evidence>
<dbReference type="SUPFAM" id="SSF53474">
    <property type="entry name" value="alpha/beta-Hydrolases"/>
    <property type="match status" value="1"/>
</dbReference>
<protein>
    <recommendedName>
        <fullName evidence="1">AB hydrolase-1 domain-containing protein</fullName>
    </recommendedName>
</protein>
<dbReference type="Proteomes" id="UP000001861">
    <property type="component" value="Unassembled WGS sequence"/>
</dbReference>
<dbReference type="InParanoid" id="A8P7H7"/>
<comment type="caution">
    <text evidence="2">The sequence shown here is derived from an EMBL/GenBank/DDBJ whole genome shotgun (WGS) entry which is preliminary data.</text>
</comment>
<dbReference type="RefSeq" id="XP_001839362.2">
    <property type="nucleotide sequence ID" value="XM_001839310.2"/>
</dbReference>
<proteinExistence type="predicted"/>
<sequence>MGSTSKLVHPGIARHVELAFWNRLRSDSSFHWADNPESPGPAEILLFDNRGVGNSGYPRGPYTTSGMAEDAICLLDYIGWTNDRELHVVGISLGGMISQELSYRIPHRIASLTLAVTTPGGHVWQNLPPFSGVRSLARLLFTPDPVQKVPLVLEMLYPPEWLDSKAEGDDKGRTNREIQTEVNTSSIHPRQLADSQLVRQAYLVRVSLTIPQQFVGHISQMAAGLTHRFTPSRLKTIASKIPKSGAYQNTQITIVTGDVDNLVAPRRSRELVQGMGLTIDAAASKHTNPRDNTPREASEIQRIELVEWKETGHGINHQRAEWFNRLLERTFEEGRRVVEKEKQGSANERVY</sequence>
<dbReference type="Pfam" id="PF00561">
    <property type="entry name" value="Abhydrolase_1"/>
    <property type="match status" value="1"/>
</dbReference>
<dbReference type="AlphaFoldDB" id="A8P7H7"/>
<evidence type="ECO:0000313" key="2">
    <source>
        <dbReference type="EMBL" id="EAU82478.2"/>
    </source>
</evidence>
<dbReference type="InterPro" id="IPR000073">
    <property type="entry name" value="AB_hydrolase_1"/>
</dbReference>